<name>A0ABR3M872_9TELE</name>
<keyword evidence="2" id="KW-1185">Reference proteome</keyword>
<sequence length="116" mass="12867">MKSRKPLLLQAPKLKISPPFATSRTSENWTSVNSLTSFSRTTLSPGRYRKHMDKTDLVASHIRTSQMLDSTNHKSPATGLSLCAPLQTLPDVTVQLLQTRYTTIKCGKTAPLEVLQ</sequence>
<proteinExistence type="predicted"/>
<dbReference type="EMBL" id="JAYMGO010000015">
    <property type="protein sequence ID" value="KAL1261045.1"/>
    <property type="molecule type" value="Genomic_DNA"/>
</dbReference>
<protein>
    <submittedName>
        <fullName evidence="1">Uncharacterized protein</fullName>
    </submittedName>
</protein>
<gene>
    <name evidence="1" type="ORF">QQF64_008872</name>
</gene>
<organism evidence="1 2">
    <name type="scientific">Cirrhinus molitorella</name>
    <name type="common">mud carp</name>
    <dbReference type="NCBI Taxonomy" id="172907"/>
    <lineage>
        <taxon>Eukaryota</taxon>
        <taxon>Metazoa</taxon>
        <taxon>Chordata</taxon>
        <taxon>Craniata</taxon>
        <taxon>Vertebrata</taxon>
        <taxon>Euteleostomi</taxon>
        <taxon>Actinopterygii</taxon>
        <taxon>Neopterygii</taxon>
        <taxon>Teleostei</taxon>
        <taxon>Ostariophysi</taxon>
        <taxon>Cypriniformes</taxon>
        <taxon>Cyprinidae</taxon>
        <taxon>Labeoninae</taxon>
        <taxon>Labeonini</taxon>
        <taxon>Cirrhinus</taxon>
    </lineage>
</organism>
<accession>A0ABR3M872</accession>
<comment type="caution">
    <text evidence="1">The sequence shown here is derived from an EMBL/GenBank/DDBJ whole genome shotgun (WGS) entry which is preliminary data.</text>
</comment>
<reference evidence="1 2" key="1">
    <citation type="submission" date="2023-09" db="EMBL/GenBank/DDBJ databases">
        <authorList>
            <person name="Wang M."/>
        </authorList>
    </citation>
    <scope>NUCLEOTIDE SEQUENCE [LARGE SCALE GENOMIC DNA]</scope>
    <source>
        <strain evidence="1">GT-2023</strain>
        <tissue evidence="1">Liver</tissue>
    </source>
</reference>
<evidence type="ECO:0000313" key="1">
    <source>
        <dbReference type="EMBL" id="KAL1261045.1"/>
    </source>
</evidence>
<evidence type="ECO:0000313" key="2">
    <source>
        <dbReference type="Proteomes" id="UP001558613"/>
    </source>
</evidence>
<dbReference type="Proteomes" id="UP001558613">
    <property type="component" value="Unassembled WGS sequence"/>
</dbReference>